<dbReference type="EMBL" id="JAUOEK010000131">
    <property type="protein sequence ID" value="MDO5970760.1"/>
    <property type="molecule type" value="Genomic_DNA"/>
</dbReference>
<comment type="caution">
    <text evidence="2">The sequence shown here is derived from an EMBL/GenBank/DDBJ whole genome shotgun (WGS) entry which is preliminary data.</text>
</comment>
<name>A0ABT8WCB6_9FLAO</name>
<dbReference type="Proteomes" id="UP001176883">
    <property type="component" value="Unassembled WGS sequence"/>
</dbReference>
<feature type="transmembrane region" description="Helical" evidence="1">
    <location>
        <begin position="198"/>
        <end position="215"/>
    </location>
</feature>
<keyword evidence="1" id="KW-1133">Transmembrane helix</keyword>
<feature type="transmembrane region" description="Helical" evidence="1">
    <location>
        <begin position="102"/>
        <end position="122"/>
    </location>
</feature>
<feature type="transmembrane region" description="Helical" evidence="1">
    <location>
        <begin position="227"/>
        <end position="245"/>
    </location>
</feature>
<evidence type="ECO:0000313" key="2">
    <source>
        <dbReference type="EMBL" id="MDO5970760.1"/>
    </source>
</evidence>
<proteinExistence type="predicted"/>
<accession>A0ABT8WCB6</accession>
<feature type="transmembrane region" description="Helical" evidence="1">
    <location>
        <begin position="281"/>
        <end position="303"/>
    </location>
</feature>
<feature type="transmembrane region" description="Helical" evidence="1">
    <location>
        <begin position="335"/>
        <end position="353"/>
    </location>
</feature>
<dbReference type="RefSeq" id="WP_303278458.1">
    <property type="nucleotide sequence ID" value="NZ_JAUOEK010000131.1"/>
</dbReference>
<organism evidence="2 3">
    <name type="scientific">Flavivirga aquimarina</name>
    <dbReference type="NCBI Taxonomy" id="2027862"/>
    <lineage>
        <taxon>Bacteria</taxon>
        <taxon>Pseudomonadati</taxon>
        <taxon>Bacteroidota</taxon>
        <taxon>Flavobacteriia</taxon>
        <taxon>Flavobacteriales</taxon>
        <taxon>Flavobacteriaceae</taxon>
        <taxon>Flavivirga</taxon>
    </lineage>
</organism>
<protein>
    <recommendedName>
        <fullName evidence="4">Glycosyltransferase RgtA/B/C/D-like domain-containing protein</fullName>
    </recommendedName>
</protein>
<keyword evidence="1" id="KW-0812">Transmembrane</keyword>
<gene>
    <name evidence="2" type="ORF">Q4Q35_13160</name>
</gene>
<feature type="transmembrane region" description="Helical" evidence="1">
    <location>
        <begin position="175"/>
        <end position="192"/>
    </location>
</feature>
<feature type="transmembrane region" description="Helical" evidence="1">
    <location>
        <begin position="151"/>
        <end position="168"/>
    </location>
</feature>
<feature type="transmembrane region" description="Helical" evidence="1">
    <location>
        <begin position="360"/>
        <end position="379"/>
    </location>
</feature>
<feature type="transmembrane region" description="Helical" evidence="1">
    <location>
        <begin position="9"/>
        <end position="27"/>
    </location>
</feature>
<evidence type="ECO:0008006" key="4">
    <source>
        <dbReference type="Google" id="ProtNLM"/>
    </source>
</evidence>
<evidence type="ECO:0000313" key="3">
    <source>
        <dbReference type="Proteomes" id="UP001176883"/>
    </source>
</evidence>
<feature type="transmembrane region" description="Helical" evidence="1">
    <location>
        <begin position="74"/>
        <end position="95"/>
    </location>
</feature>
<reference evidence="2" key="1">
    <citation type="submission" date="2023-07" db="EMBL/GenBank/DDBJ databases">
        <title>Two novel species in the genus Flavivirga.</title>
        <authorList>
            <person name="Kwon K."/>
        </authorList>
    </citation>
    <scope>NUCLEOTIDE SEQUENCE</scope>
    <source>
        <strain evidence="2">KCTC 52353</strain>
    </source>
</reference>
<keyword evidence="1" id="KW-0472">Membrane</keyword>
<evidence type="ECO:0000256" key="1">
    <source>
        <dbReference type="SAM" id="Phobius"/>
    </source>
</evidence>
<feature type="transmembrane region" description="Helical" evidence="1">
    <location>
        <begin position="310"/>
        <end position="329"/>
    </location>
</feature>
<sequence>MKKINYIPFLKYFVLITIFILCLLNLHKGHNWGGDFSLYIHQAESILEGTSNDLALKNKFTVENSSFKGLSPVLYPWSFPILLTPAYAIFGLNFFVFKLLEVIFLVSALYIIFLIIKANNLLSLKYNLFFITITGFNIEYLKATNNVLSDIPFLLFSFISLYYILKFLKTPNKNAWLQAVFLGFILFFSFSIRTEGIGLFFALLVGQIQYLFFVYKRGDSVLQNKHLPFILPYITATILYFILGLKLPMGFTSHFSYEELISWGTPALNLEIYFNLLKEKMFGNLVIPYIIHFILWIAVVGLISRLKKDIIFVTYLLFLVALFSIWPFTPLRFLYTVYPFILYFLIHGLLFITKCSKQNFFVKYMALFILWICLSTNIIKTFSATYKSQSNSNNVVFGPESIESKEMFAFIKTNTQEQDIIAFFKPRVMHFYTDRVSLALSINRDEIIEKTAYYVETKGMGTYLQVPIENRYVTDNRFKNMFSNSKFNIYKIEDN</sequence>
<keyword evidence="3" id="KW-1185">Reference proteome</keyword>